<evidence type="ECO:0000313" key="3">
    <source>
        <dbReference type="Proteomes" id="UP001217325"/>
    </source>
</evidence>
<dbReference type="AlphaFoldDB" id="A0AAW6LQN5"/>
<dbReference type="RefSeq" id="WP_275232728.1">
    <property type="nucleotide sequence ID" value="NZ_JARDXE010000023.1"/>
</dbReference>
<reference evidence="2" key="1">
    <citation type="submission" date="2023-02" db="EMBL/GenBank/DDBJ databases">
        <title>A novel hydrolase synthesized by Rhodococcus erythropolis HQ is responsible for the detoxification of Zearalenone.</title>
        <authorList>
            <person name="Hu J."/>
            <person name="Xu J."/>
        </authorList>
    </citation>
    <scope>NUCLEOTIDE SEQUENCE</scope>
    <source>
        <strain evidence="2">HQ</strain>
    </source>
</reference>
<name>A0AAW6LQN5_RHOSG</name>
<feature type="compositionally biased region" description="Polar residues" evidence="1">
    <location>
        <begin position="10"/>
        <end position="20"/>
    </location>
</feature>
<organism evidence="2 3">
    <name type="scientific">Rhodococcus qingshengii</name>
    <dbReference type="NCBI Taxonomy" id="334542"/>
    <lineage>
        <taxon>Bacteria</taxon>
        <taxon>Bacillati</taxon>
        <taxon>Actinomycetota</taxon>
        <taxon>Actinomycetes</taxon>
        <taxon>Mycobacteriales</taxon>
        <taxon>Nocardiaceae</taxon>
        <taxon>Rhodococcus</taxon>
        <taxon>Rhodococcus erythropolis group</taxon>
    </lineage>
</organism>
<accession>A0AAW6LQN5</accession>
<comment type="caution">
    <text evidence="2">The sequence shown here is derived from an EMBL/GenBank/DDBJ whole genome shotgun (WGS) entry which is preliminary data.</text>
</comment>
<sequence length="113" mass="11854">MIPDIPFNPSHATPDSTSSRADAFTVRDGVQWLGIAWDTYVVAEKLAAGVHGGPLSAAILDARAAQSSATSHARPGIVPGVTTAEDVLSKYGIDPKDPAAAVREFLGDRARTW</sequence>
<dbReference type="Proteomes" id="UP001217325">
    <property type="component" value="Unassembled WGS sequence"/>
</dbReference>
<proteinExistence type="predicted"/>
<gene>
    <name evidence="2" type="ORF">PXH69_29010</name>
</gene>
<dbReference type="EMBL" id="JARDXE010000023">
    <property type="protein sequence ID" value="MDE8649019.1"/>
    <property type="molecule type" value="Genomic_DNA"/>
</dbReference>
<evidence type="ECO:0000256" key="1">
    <source>
        <dbReference type="SAM" id="MobiDB-lite"/>
    </source>
</evidence>
<feature type="region of interest" description="Disordered" evidence="1">
    <location>
        <begin position="1"/>
        <end position="20"/>
    </location>
</feature>
<evidence type="ECO:0000313" key="2">
    <source>
        <dbReference type="EMBL" id="MDE8649019.1"/>
    </source>
</evidence>
<protein>
    <submittedName>
        <fullName evidence="2">Uncharacterized protein</fullName>
    </submittedName>
</protein>